<name>D9SEZ0_GALCS</name>
<evidence type="ECO:0000256" key="3">
    <source>
        <dbReference type="ARBA" id="ARBA00021717"/>
    </source>
</evidence>
<dbReference type="KEGG" id="gca:Galf_1057"/>
<sequence>MLSVTSAQLDIWLSTLLYPMVRLLAMISSAPILGNKQVPARVKIGLSVLMAIVIAPTLAPMPDIPLGSPQSLLIMVQQIIIGVSMGFTMRIVFTAVEMAGEFSGLQMGLGFASFYNPQSASSSTVTAQFMGIIATLAFLSMNGHLMLLALVTESFHTLPVGQMMATKSFYTAAQWGATIFAYGLQLSMPLLAALLITNLALGIMTRAAQQLNPFAIGFPITLTVGFFVLSLSLPYLAPMLDRMTTEGLATALKLVKLPPP</sequence>
<dbReference type="Pfam" id="PF01311">
    <property type="entry name" value="Bac_export_1"/>
    <property type="match status" value="1"/>
</dbReference>
<dbReference type="Proteomes" id="UP000001235">
    <property type="component" value="Chromosome"/>
</dbReference>
<dbReference type="InterPro" id="IPR002010">
    <property type="entry name" value="T3SS_IM_R"/>
</dbReference>
<gene>
    <name evidence="11" type="ordered locus">Galf_1057</name>
</gene>
<evidence type="ECO:0000256" key="7">
    <source>
        <dbReference type="ARBA" id="ARBA00023136"/>
    </source>
</evidence>
<feature type="transmembrane region" description="Helical" evidence="10">
    <location>
        <begin position="129"/>
        <end position="152"/>
    </location>
</feature>
<dbReference type="InterPro" id="IPR006303">
    <property type="entry name" value="FliR"/>
</dbReference>
<dbReference type="HOGENOM" id="CLU_063626_4_0_4"/>
<evidence type="ECO:0000256" key="1">
    <source>
        <dbReference type="ARBA" id="ARBA00002578"/>
    </source>
</evidence>
<dbReference type="GO" id="GO:0044780">
    <property type="term" value="P:bacterial-type flagellum assembly"/>
    <property type="evidence" value="ECO:0007669"/>
    <property type="project" value="UniProtKB-UniRule"/>
</dbReference>
<dbReference type="OrthoDB" id="9797790at2"/>
<keyword evidence="8 10" id="KW-0975">Bacterial flagellum</keyword>
<evidence type="ECO:0000256" key="6">
    <source>
        <dbReference type="ARBA" id="ARBA00022989"/>
    </source>
</evidence>
<dbReference type="eggNOG" id="COG1684">
    <property type="taxonomic scope" value="Bacteria"/>
</dbReference>
<feature type="transmembrane region" description="Helical" evidence="10">
    <location>
        <begin position="172"/>
        <end position="201"/>
    </location>
</feature>
<feature type="transmembrane region" description="Helical" evidence="10">
    <location>
        <begin position="213"/>
        <end position="237"/>
    </location>
</feature>
<comment type="similarity">
    <text evidence="2 10">Belongs to the FliR/MopE/SpaR family.</text>
</comment>
<dbReference type="NCBIfam" id="TIGR01400">
    <property type="entry name" value="fliR"/>
    <property type="match status" value="1"/>
</dbReference>
<feature type="transmembrane region" description="Helical" evidence="10">
    <location>
        <begin position="71"/>
        <end position="93"/>
    </location>
</feature>
<dbReference type="RefSeq" id="WP_013293027.1">
    <property type="nucleotide sequence ID" value="NC_014394.1"/>
</dbReference>
<evidence type="ECO:0000256" key="9">
    <source>
        <dbReference type="NCBIfam" id="TIGR01400"/>
    </source>
</evidence>
<proteinExistence type="inferred from homology"/>
<keyword evidence="11" id="KW-0966">Cell projection</keyword>
<evidence type="ECO:0000313" key="12">
    <source>
        <dbReference type="Proteomes" id="UP000001235"/>
    </source>
</evidence>
<evidence type="ECO:0000256" key="4">
    <source>
        <dbReference type="ARBA" id="ARBA00022475"/>
    </source>
</evidence>
<dbReference type="STRING" id="395494.Galf_1057"/>
<comment type="function">
    <text evidence="1 10">Role in flagellar biosynthesis.</text>
</comment>
<protein>
    <recommendedName>
        <fullName evidence="3 9">Flagellar biosynthetic protein FliR</fullName>
    </recommendedName>
</protein>
<keyword evidence="12" id="KW-1185">Reference proteome</keyword>
<keyword evidence="11" id="KW-0969">Cilium</keyword>
<dbReference type="GO" id="GO:0006605">
    <property type="term" value="P:protein targeting"/>
    <property type="evidence" value="ECO:0007669"/>
    <property type="project" value="UniProtKB-UniRule"/>
</dbReference>
<keyword evidence="11" id="KW-0282">Flagellum</keyword>
<keyword evidence="7 10" id="KW-0472">Membrane</keyword>
<comment type="subcellular location">
    <subcellularLocation>
        <location evidence="10">Cell membrane</location>
        <topology evidence="10">Multi-pass membrane protein</topology>
    </subcellularLocation>
    <subcellularLocation>
        <location evidence="10">Bacterial flagellum basal body</location>
    </subcellularLocation>
</comment>
<evidence type="ECO:0000256" key="2">
    <source>
        <dbReference type="ARBA" id="ARBA00009772"/>
    </source>
</evidence>
<dbReference type="GO" id="GO:0009425">
    <property type="term" value="C:bacterial-type flagellum basal body"/>
    <property type="evidence" value="ECO:0007669"/>
    <property type="project" value="UniProtKB-SubCell"/>
</dbReference>
<dbReference type="AlphaFoldDB" id="D9SEZ0"/>
<accession>D9SEZ0</accession>
<evidence type="ECO:0000256" key="5">
    <source>
        <dbReference type="ARBA" id="ARBA00022692"/>
    </source>
</evidence>
<evidence type="ECO:0000256" key="8">
    <source>
        <dbReference type="ARBA" id="ARBA00023143"/>
    </source>
</evidence>
<dbReference type="EMBL" id="CP002159">
    <property type="protein sequence ID" value="ADL55087.1"/>
    <property type="molecule type" value="Genomic_DNA"/>
</dbReference>
<keyword evidence="6 10" id="KW-1133">Transmembrane helix</keyword>
<reference evidence="11 12" key="1">
    <citation type="submission" date="2010-08" db="EMBL/GenBank/DDBJ databases">
        <title>Complete sequence of Gallionella capsiferriformans ES-2.</title>
        <authorList>
            <consortium name="US DOE Joint Genome Institute"/>
            <person name="Lucas S."/>
            <person name="Copeland A."/>
            <person name="Lapidus A."/>
            <person name="Cheng J.-F."/>
            <person name="Bruce D."/>
            <person name="Goodwin L."/>
            <person name="Pitluck S."/>
            <person name="Chertkov O."/>
            <person name="Davenport K.W."/>
            <person name="Detter J.C."/>
            <person name="Han C."/>
            <person name="Tapia R."/>
            <person name="Land M."/>
            <person name="Hauser L."/>
            <person name="Chang Y.-J."/>
            <person name="Jeffries C."/>
            <person name="Kyrpides N."/>
            <person name="Ivanova N."/>
            <person name="Mikhailova N."/>
            <person name="Shelobolina E.S."/>
            <person name="Picardal F."/>
            <person name="Roden E."/>
            <person name="Emerson D."/>
            <person name="Woyke T."/>
        </authorList>
    </citation>
    <scope>NUCLEOTIDE SEQUENCE [LARGE SCALE GENOMIC DNA]</scope>
    <source>
        <strain evidence="11 12">ES-2</strain>
    </source>
</reference>
<keyword evidence="4 10" id="KW-1003">Cell membrane</keyword>
<organism evidence="11 12">
    <name type="scientific">Gallionella capsiferriformans (strain ES-2)</name>
    <name type="common">Gallionella ferruginea capsiferriformans (strain ES-2)</name>
    <dbReference type="NCBI Taxonomy" id="395494"/>
    <lineage>
        <taxon>Bacteria</taxon>
        <taxon>Pseudomonadati</taxon>
        <taxon>Pseudomonadota</taxon>
        <taxon>Betaproteobacteria</taxon>
        <taxon>Nitrosomonadales</taxon>
        <taxon>Gallionellaceae</taxon>
        <taxon>Gallionella</taxon>
    </lineage>
</organism>
<evidence type="ECO:0000256" key="10">
    <source>
        <dbReference type="RuleBase" id="RU362071"/>
    </source>
</evidence>
<evidence type="ECO:0000313" key="11">
    <source>
        <dbReference type="EMBL" id="ADL55087.1"/>
    </source>
</evidence>
<dbReference type="PRINTS" id="PR00953">
    <property type="entry name" value="TYPE3IMRPROT"/>
</dbReference>
<dbReference type="PANTHER" id="PTHR30065">
    <property type="entry name" value="FLAGELLAR BIOSYNTHETIC PROTEIN FLIR"/>
    <property type="match status" value="1"/>
</dbReference>
<feature type="transmembrane region" description="Helical" evidence="10">
    <location>
        <begin position="40"/>
        <end position="59"/>
    </location>
</feature>
<keyword evidence="5 10" id="KW-0812">Transmembrane</keyword>
<dbReference type="PANTHER" id="PTHR30065:SF8">
    <property type="entry name" value="FLAGELLAR BIOSYNTHETIC PROTEIN FLIR"/>
    <property type="match status" value="1"/>
</dbReference>
<feature type="transmembrane region" description="Helical" evidence="10">
    <location>
        <begin position="12"/>
        <end position="33"/>
    </location>
</feature>
<dbReference type="GO" id="GO:0005886">
    <property type="term" value="C:plasma membrane"/>
    <property type="evidence" value="ECO:0007669"/>
    <property type="project" value="UniProtKB-SubCell"/>
</dbReference>